<gene>
    <name evidence="8" type="ORF">EF806_01255</name>
</gene>
<comment type="subunit">
    <text evidence="2">Homodimer.</text>
</comment>
<dbReference type="EMBL" id="RXIF01000002">
    <property type="protein sequence ID" value="RZN65544.1"/>
    <property type="molecule type" value="Genomic_DNA"/>
</dbReference>
<reference evidence="8 9" key="1">
    <citation type="journal article" date="2019" name="Nat. Microbiol.">
        <title>Wide diversity of methane and short-chain alkane metabolisms in uncultured archaea.</title>
        <authorList>
            <person name="Borrel G."/>
            <person name="Adam P.S."/>
            <person name="McKay L.J."/>
            <person name="Chen L.X."/>
            <person name="Sierra-Garcia I.N."/>
            <person name="Sieber C.M."/>
            <person name="Letourneur Q."/>
            <person name="Ghozlane A."/>
            <person name="Andersen G.L."/>
            <person name="Li W.J."/>
            <person name="Hallam S.J."/>
            <person name="Muyzer G."/>
            <person name="de Oliveira V.M."/>
            <person name="Inskeep W.P."/>
            <person name="Banfield J.F."/>
            <person name="Gribaldo S."/>
        </authorList>
    </citation>
    <scope>NUCLEOTIDE SEQUENCE [LARGE SCALE GENOMIC DNA]</scope>
    <source>
        <strain evidence="8">NM1a</strain>
    </source>
</reference>
<dbReference type="PANTHER" id="PTHR23200:SF48">
    <property type="entry name" value="METALLO-BETA-LACTAMASE DOMAIN-CONTAINING PROTEIN 1"/>
    <property type="match status" value="1"/>
</dbReference>
<accession>A0A520KTX4</accession>
<dbReference type="AlphaFoldDB" id="A0A520KTX4"/>
<dbReference type="SMART" id="SM00849">
    <property type="entry name" value="Lactamase_B"/>
    <property type="match status" value="1"/>
</dbReference>
<evidence type="ECO:0000256" key="6">
    <source>
        <dbReference type="ARBA" id="ARBA00045869"/>
    </source>
</evidence>
<dbReference type="InterPro" id="IPR036866">
    <property type="entry name" value="RibonucZ/Hydroxyglut_hydro"/>
</dbReference>
<comment type="caution">
    <text evidence="8">The sequence shown here is derived from an EMBL/GenBank/DDBJ whole genome shotgun (WGS) entry which is preliminary data.</text>
</comment>
<comment type="catalytic activity">
    <reaction evidence="5">
        <text>a ribonucleotidyl-ribonucleotide-RNA + H2O = a 3'-end ribonucleotide-RNA + a 5'-end 5'-phospho-ribonucleoside-RNA + H(+)</text>
        <dbReference type="Rhea" id="RHEA:68096"/>
        <dbReference type="Rhea" id="RHEA-COMP:15179"/>
        <dbReference type="Rhea" id="RHEA-COMP:17355"/>
        <dbReference type="Rhea" id="RHEA-COMP:17428"/>
        <dbReference type="ChEBI" id="CHEBI:15377"/>
        <dbReference type="ChEBI" id="CHEBI:15378"/>
        <dbReference type="ChEBI" id="CHEBI:74896"/>
        <dbReference type="ChEBI" id="CHEBI:138282"/>
        <dbReference type="ChEBI" id="CHEBI:173118"/>
    </reaction>
    <physiologicalReaction direction="left-to-right" evidence="5">
        <dbReference type="Rhea" id="RHEA:68097"/>
    </physiologicalReaction>
</comment>
<dbReference type="Pfam" id="PF00753">
    <property type="entry name" value="Lactamase_B"/>
    <property type="match status" value="1"/>
</dbReference>
<proteinExistence type="predicted"/>
<keyword evidence="8" id="KW-0378">Hydrolase</keyword>
<evidence type="ECO:0000313" key="8">
    <source>
        <dbReference type="EMBL" id="RZN65544.1"/>
    </source>
</evidence>
<comment type="subcellular location">
    <subcellularLocation>
        <location evidence="1">Cytoplasm</location>
        <location evidence="1">Cytosol</location>
    </subcellularLocation>
</comment>
<dbReference type="PANTHER" id="PTHR23200">
    <property type="entry name" value="METALLO-BETA-LACTAMASE DOMAIN-CONTAINING PROTEIN 1"/>
    <property type="match status" value="1"/>
</dbReference>
<name>A0A520KTX4_METT2</name>
<organism evidence="8 9">
    <name type="scientific">Methanoliparum thermophilum</name>
    <dbReference type="NCBI Taxonomy" id="2491083"/>
    <lineage>
        <taxon>Archaea</taxon>
        <taxon>Methanobacteriati</taxon>
        <taxon>Methanobacteriota</taxon>
        <taxon>Candidatus Methanoliparia</taxon>
        <taxon>Candidatus Methanoliparales</taxon>
        <taxon>Candidatus Methanoliparaceae</taxon>
        <taxon>Candidatus Methanoliparum</taxon>
    </lineage>
</organism>
<evidence type="ECO:0000256" key="1">
    <source>
        <dbReference type="ARBA" id="ARBA00004514"/>
    </source>
</evidence>
<evidence type="ECO:0000313" key="9">
    <source>
        <dbReference type="Proteomes" id="UP000317158"/>
    </source>
</evidence>
<evidence type="ECO:0000256" key="2">
    <source>
        <dbReference type="ARBA" id="ARBA00011738"/>
    </source>
</evidence>
<dbReference type="InterPro" id="IPR039344">
    <property type="entry name" value="MBLAC1"/>
</dbReference>
<sequence length="197" mass="21971">MSKEVDLLGKYLHILNNGRLIKNRDNVIIHASSSSILIESDLTIIVDTSARDDCYIIVKNLKHLGYTPEDVDIVINTHLHNDHIGCNEIFINAEKYAQPLQAEGYSINSVDILNLKDISIIETPGHVLGHISVIFKNEMGMNIVIAGDAIPTRNNYYKWLPPRICSNSKGAIESMKKIAKIADIIIPGHDRPIVVLK</sequence>
<protein>
    <recommendedName>
        <fullName evidence="3">Metallo-beta-lactamase domain-containing protein 1</fullName>
    </recommendedName>
    <alternativeName>
        <fullName evidence="4">Endoribonuclease MBLAC1</fullName>
    </alternativeName>
</protein>
<evidence type="ECO:0000256" key="4">
    <source>
        <dbReference type="ARBA" id="ARBA00032988"/>
    </source>
</evidence>
<comment type="function">
    <text evidence="6">Endoribonuclease that catalyzes the hydrolysis of histone-coding pre-mRNA 3'-end. Involved in histone pre-mRNA processing during the S-phase of the cell cycle, which is required for entering/progressing through S-phase. Cleaves histone pre-mRNA at a major and a minor cleavage site after the 5'-ACCCA-3' and the 5'-ACCCACA-3' sequence, respectively, and located downstream of the stem-loop. May require the presence of the HDE element located at the histone pre-RNA 3'-end to avoid non-specific cleavage.</text>
</comment>
<dbReference type="GO" id="GO:0016787">
    <property type="term" value="F:hydrolase activity"/>
    <property type="evidence" value="ECO:0007669"/>
    <property type="project" value="UniProtKB-KW"/>
</dbReference>
<evidence type="ECO:0000256" key="5">
    <source>
        <dbReference type="ARBA" id="ARBA00044690"/>
    </source>
</evidence>
<evidence type="ECO:0000256" key="3">
    <source>
        <dbReference type="ARBA" id="ARBA00014856"/>
    </source>
</evidence>
<feature type="domain" description="Metallo-beta-lactamase" evidence="7">
    <location>
        <begin position="32"/>
        <end position="189"/>
    </location>
</feature>
<dbReference type="InterPro" id="IPR001279">
    <property type="entry name" value="Metallo-B-lactamas"/>
</dbReference>
<dbReference type="Gene3D" id="3.60.15.10">
    <property type="entry name" value="Ribonuclease Z/Hydroxyacylglutathione hydrolase-like"/>
    <property type="match status" value="2"/>
</dbReference>
<evidence type="ECO:0000259" key="7">
    <source>
        <dbReference type="SMART" id="SM00849"/>
    </source>
</evidence>
<dbReference type="Proteomes" id="UP000317158">
    <property type="component" value="Unassembled WGS sequence"/>
</dbReference>
<dbReference type="SUPFAM" id="SSF56281">
    <property type="entry name" value="Metallo-hydrolase/oxidoreductase"/>
    <property type="match status" value="1"/>
</dbReference>
<dbReference type="GO" id="GO:0005829">
    <property type="term" value="C:cytosol"/>
    <property type="evidence" value="ECO:0007669"/>
    <property type="project" value="UniProtKB-SubCell"/>
</dbReference>